<dbReference type="AlphaFoldDB" id="A0A1H8DA98"/>
<dbReference type="Proteomes" id="UP000199695">
    <property type="component" value="Unassembled WGS sequence"/>
</dbReference>
<accession>A0A1H8DA98</accession>
<evidence type="ECO:0000256" key="1">
    <source>
        <dbReference type="SAM" id="MobiDB-lite"/>
    </source>
</evidence>
<reference evidence="2 3" key="1">
    <citation type="submission" date="2016-10" db="EMBL/GenBank/DDBJ databases">
        <authorList>
            <person name="de Groot N.N."/>
        </authorList>
    </citation>
    <scope>NUCLEOTIDE SEQUENCE [LARGE SCALE GENOMIC DNA]</scope>
    <source>
        <strain evidence="2 3">DSM 46701</strain>
    </source>
</reference>
<name>A0A1H8DA98_9BACL</name>
<dbReference type="EMBL" id="FOCQ01000005">
    <property type="protein sequence ID" value="SEN04281.1"/>
    <property type="molecule type" value="Genomic_DNA"/>
</dbReference>
<organism evidence="2 3">
    <name type="scientific">Lihuaxuella thermophila</name>
    <dbReference type="NCBI Taxonomy" id="1173111"/>
    <lineage>
        <taxon>Bacteria</taxon>
        <taxon>Bacillati</taxon>
        <taxon>Bacillota</taxon>
        <taxon>Bacilli</taxon>
        <taxon>Bacillales</taxon>
        <taxon>Thermoactinomycetaceae</taxon>
        <taxon>Lihuaxuella</taxon>
    </lineage>
</organism>
<protein>
    <submittedName>
        <fullName evidence="2">Uncharacterized protein</fullName>
    </submittedName>
</protein>
<feature type="region of interest" description="Disordered" evidence="1">
    <location>
        <begin position="20"/>
        <end position="46"/>
    </location>
</feature>
<sequence>MTAEENITQTATDATGRCFSSLGMTSHLPRKANPGGGQSRQLQVRG</sequence>
<proteinExistence type="predicted"/>
<evidence type="ECO:0000313" key="3">
    <source>
        <dbReference type="Proteomes" id="UP000199695"/>
    </source>
</evidence>
<gene>
    <name evidence="2" type="ORF">SAMN05444955_10581</name>
</gene>
<keyword evidence="3" id="KW-1185">Reference proteome</keyword>
<evidence type="ECO:0000313" key="2">
    <source>
        <dbReference type="EMBL" id="SEN04281.1"/>
    </source>
</evidence>